<evidence type="ECO:0000259" key="1">
    <source>
        <dbReference type="Pfam" id="PF18962"/>
    </source>
</evidence>
<dbReference type="Pfam" id="PF18962">
    <property type="entry name" value="Por_Secre_tail"/>
    <property type="match status" value="1"/>
</dbReference>
<sequence length="774" mass="81734">MGFSPYTQDFNSLSSNTTTQQNFQNNVSLPGVYAQAVLDGLGAYPQGDTPVPYYGNDGGQHPEANYYSFGIAGSTERAFGGIATTFMVGGYPMIGNGYVAIRFVNKTGRTIENLEVGYAMEQWYNSGKVDKAQVTFDYQLPATTFAGAMQSGTWVNVAALGVAAPSTATVVASKNGNSPANRRVLNATISGLNLTNGKEVVLRWKYALNKDTNGNGLAIDDVTITPQAGSVATGPGTVSSNVFYYAGKGNLNQLSSWASKSNAQPTSFAAANQIYYVTSGQVTIPGNFISGTNSKLILGDGSSPSVVSAVMTPDNKPAITIDVANNSTLEITGQSGNLPILGKLSPTSTVYYNTTRSNVAITCENFGNLKLNGNSVKTLANNISVYGTLSLTGNSILAVGVYDLTVLKGGSVTTDGTAYVRTNAGGALRQTVSNNNVAVLFPVGQYTYNPAWLSQVPTATEDVFGITVSDSLFTSYTKTPLNTDDKKGAGKGEKGAGKLLPKSVTNVDHTWYISEDELGNSNVTIKLQSELPAGMSPAQVMVGHYHNDTWDNDTKQKGKAVAVNSTNKVYQFTRTGVTDFSPFSLNAAPPTVLPVELITFTAKRTTNAVTCTWATATEVSNDHFVVERSLDGIAFRALTKVAGTGSSSVRHDYSWVDSQPASTLAYYRLRQVDTDGTETLSPTVAVNGKSIELAVTVAPNPSAGPVAITLNASEATAVQGTVMNIAGKEVLRFTHLANADSRAIMLDLSAQPAGMYLLQVRTSQGLQTLRVVKQ</sequence>
<comment type="caution">
    <text evidence="2">The sequence shown here is derived from an EMBL/GenBank/DDBJ whole genome shotgun (WGS) entry which is preliminary data.</text>
</comment>
<reference evidence="3" key="1">
    <citation type="journal article" date="2019" name="Int. J. Syst. Evol. Microbiol.">
        <title>The Global Catalogue of Microorganisms (GCM) 10K type strain sequencing project: providing services to taxonomists for standard genome sequencing and annotation.</title>
        <authorList>
            <consortium name="The Broad Institute Genomics Platform"/>
            <consortium name="The Broad Institute Genome Sequencing Center for Infectious Disease"/>
            <person name="Wu L."/>
            <person name="Ma J."/>
        </authorList>
    </citation>
    <scope>NUCLEOTIDE SEQUENCE [LARGE SCALE GENOMIC DNA]</scope>
    <source>
        <strain evidence="3">CGMCC 1.15197</strain>
    </source>
</reference>
<organism evidence="2 3">
    <name type="scientific">Hymenobacter cavernae</name>
    <dbReference type="NCBI Taxonomy" id="2044852"/>
    <lineage>
        <taxon>Bacteria</taxon>
        <taxon>Pseudomonadati</taxon>
        <taxon>Bacteroidota</taxon>
        <taxon>Cytophagia</taxon>
        <taxon>Cytophagales</taxon>
        <taxon>Hymenobacteraceae</taxon>
        <taxon>Hymenobacter</taxon>
    </lineage>
</organism>
<dbReference type="Proteomes" id="UP000632273">
    <property type="component" value="Unassembled WGS sequence"/>
</dbReference>
<dbReference type="EMBL" id="BMHT01000004">
    <property type="protein sequence ID" value="GGF11390.1"/>
    <property type="molecule type" value="Genomic_DNA"/>
</dbReference>
<accession>A0ABQ1U8K1</accession>
<dbReference type="NCBIfam" id="TIGR04183">
    <property type="entry name" value="Por_Secre_tail"/>
    <property type="match status" value="1"/>
</dbReference>
<keyword evidence="3" id="KW-1185">Reference proteome</keyword>
<dbReference type="InterPro" id="IPR026444">
    <property type="entry name" value="Secre_tail"/>
</dbReference>
<protein>
    <recommendedName>
        <fullName evidence="1">Secretion system C-terminal sorting domain-containing protein</fullName>
    </recommendedName>
</protein>
<proteinExistence type="predicted"/>
<evidence type="ECO:0000313" key="2">
    <source>
        <dbReference type="EMBL" id="GGF11390.1"/>
    </source>
</evidence>
<name>A0ABQ1U8K1_9BACT</name>
<gene>
    <name evidence="2" type="ORF">GCM10011383_23250</name>
</gene>
<evidence type="ECO:0000313" key="3">
    <source>
        <dbReference type="Proteomes" id="UP000632273"/>
    </source>
</evidence>
<feature type="domain" description="Secretion system C-terminal sorting" evidence="1">
    <location>
        <begin position="699"/>
        <end position="767"/>
    </location>
</feature>